<keyword evidence="3" id="KW-1185">Reference proteome</keyword>
<accession>A0A240EFW6</accession>
<evidence type="ECO:0000259" key="1">
    <source>
        <dbReference type="PROSITE" id="PS50263"/>
    </source>
</evidence>
<name>A0A240EFW6_9VIBR</name>
<protein>
    <submittedName>
        <fullName evidence="2">(R)-stereoselective amidase</fullName>
        <ecNumber evidence="2">3.5.1.100</ecNumber>
    </submittedName>
</protein>
<keyword evidence="2" id="KW-0378">Hydrolase</keyword>
<dbReference type="SUPFAM" id="SSF56317">
    <property type="entry name" value="Carbon-nitrogen hydrolase"/>
    <property type="match status" value="1"/>
</dbReference>
<dbReference type="EMBL" id="OANU01000010">
    <property type="protein sequence ID" value="SNX47588.1"/>
    <property type="molecule type" value="Genomic_DNA"/>
</dbReference>
<dbReference type="PANTHER" id="PTHR23088">
    <property type="entry name" value="NITRILASE-RELATED"/>
    <property type="match status" value="1"/>
</dbReference>
<dbReference type="Gene3D" id="3.60.110.10">
    <property type="entry name" value="Carbon-nitrogen hydrolase"/>
    <property type="match status" value="1"/>
</dbReference>
<dbReference type="Proteomes" id="UP000219336">
    <property type="component" value="Unassembled WGS sequence"/>
</dbReference>
<dbReference type="InterPro" id="IPR003010">
    <property type="entry name" value="C-N_Hydrolase"/>
</dbReference>
<proteinExistence type="predicted"/>
<dbReference type="InterPro" id="IPR036526">
    <property type="entry name" value="C-N_Hydrolase_sf"/>
</dbReference>
<reference evidence="3" key="1">
    <citation type="submission" date="2016-06" db="EMBL/GenBank/DDBJ databases">
        <authorList>
            <person name="Rodrigo-Torres L."/>
            <person name="Arahal R.D."/>
            <person name="Lucena T."/>
        </authorList>
    </citation>
    <scope>NUCLEOTIDE SEQUENCE [LARGE SCALE GENOMIC DNA]</scope>
    <source>
        <strain evidence="3">CECT8203</strain>
    </source>
</reference>
<dbReference type="AlphaFoldDB" id="A0A240EFW6"/>
<dbReference type="OrthoDB" id="9811121at2"/>
<dbReference type="PANTHER" id="PTHR23088:SF27">
    <property type="entry name" value="DEAMINATED GLUTATHIONE AMIDASE"/>
    <property type="match status" value="1"/>
</dbReference>
<dbReference type="CDD" id="cd07197">
    <property type="entry name" value="nitrilase"/>
    <property type="match status" value="1"/>
</dbReference>
<dbReference type="Pfam" id="PF00795">
    <property type="entry name" value="CN_hydrolase"/>
    <property type="match status" value="1"/>
</dbReference>
<gene>
    <name evidence="2" type="primary">ramA_1</name>
    <name evidence="2" type="ORF">VTH8203_01203</name>
</gene>
<dbReference type="PROSITE" id="PS50263">
    <property type="entry name" value="CN_HYDROLASE"/>
    <property type="match status" value="1"/>
</dbReference>
<feature type="domain" description="CN hydrolase" evidence="1">
    <location>
        <begin position="4"/>
        <end position="230"/>
    </location>
</feature>
<sequence length="281" mass="31144">MSHFSIAGLQLSLPMGDNLATLEQKTRATCQRFPWVDMVVFSELAIYGASLKYAEPIGGETEQRLIKLAQEQSIWLVSGSYYTQDDNGTSNTLVVISPEGQVIARYQKMYPFLPYEQQVENGDQFVTFDIPNVGRFGVSICYDMWIPETIRALACMGAEVIIHPTMTGTIDREIECCIARANAITNQCFMVDINGCGPLGNGQSIVVGPEGDVLYQAGETEQVIPIELDVSRVKRVRERGTLGLGQPLKSFRDHPIAFPQYQEPSVYLNTLGELKLPPANI</sequence>
<dbReference type="GO" id="GO:0016787">
    <property type="term" value="F:hydrolase activity"/>
    <property type="evidence" value="ECO:0007669"/>
    <property type="project" value="UniProtKB-KW"/>
</dbReference>
<evidence type="ECO:0000313" key="3">
    <source>
        <dbReference type="Proteomes" id="UP000219336"/>
    </source>
</evidence>
<evidence type="ECO:0000313" key="2">
    <source>
        <dbReference type="EMBL" id="SNX47588.1"/>
    </source>
</evidence>
<organism evidence="2 3">
    <name type="scientific">Vibrio thalassae</name>
    <dbReference type="NCBI Taxonomy" id="1243014"/>
    <lineage>
        <taxon>Bacteria</taxon>
        <taxon>Pseudomonadati</taxon>
        <taxon>Pseudomonadota</taxon>
        <taxon>Gammaproteobacteria</taxon>
        <taxon>Vibrionales</taxon>
        <taxon>Vibrionaceae</taxon>
        <taxon>Vibrio</taxon>
    </lineage>
</organism>
<dbReference type="EC" id="3.5.1.100" evidence="2"/>
<dbReference type="RefSeq" id="WP_096992847.1">
    <property type="nucleotide sequence ID" value="NZ_JBHSII010000001.1"/>
</dbReference>